<evidence type="ECO:0000313" key="4">
    <source>
        <dbReference type="Proteomes" id="UP001321492"/>
    </source>
</evidence>
<dbReference type="PANTHER" id="PTHR34982:SF1">
    <property type="entry name" value="FLAGELLAR ASSEMBLY PROTEIN FLIH"/>
    <property type="match status" value="1"/>
</dbReference>
<accession>A0ABT7AGI4</accession>
<organism evidence="3 4">
    <name type="scientific">Chelatococcus albus</name>
    <dbReference type="NCBI Taxonomy" id="3047466"/>
    <lineage>
        <taxon>Bacteria</taxon>
        <taxon>Pseudomonadati</taxon>
        <taxon>Pseudomonadota</taxon>
        <taxon>Alphaproteobacteria</taxon>
        <taxon>Hyphomicrobiales</taxon>
        <taxon>Chelatococcaceae</taxon>
        <taxon>Chelatococcus</taxon>
    </lineage>
</organism>
<gene>
    <name evidence="3" type="ORF">QNA08_07745</name>
</gene>
<name>A0ABT7AGI4_9HYPH</name>
<dbReference type="NCBIfam" id="NF004691">
    <property type="entry name" value="PRK06032.1-2"/>
    <property type="match status" value="1"/>
</dbReference>
<keyword evidence="1" id="KW-0813">Transport</keyword>
<protein>
    <submittedName>
        <fullName evidence="3">FliH/SctL family protein</fullName>
    </submittedName>
</protein>
<evidence type="ECO:0000256" key="2">
    <source>
        <dbReference type="ARBA" id="ARBA00022927"/>
    </source>
</evidence>
<proteinExistence type="predicted"/>
<evidence type="ECO:0000256" key="1">
    <source>
        <dbReference type="ARBA" id="ARBA00022448"/>
    </source>
</evidence>
<comment type="caution">
    <text evidence="3">The sequence shown here is derived from an EMBL/GenBank/DDBJ whole genome shotgun (WGS) entry which is preliminary data.</text>
</comment>
<reference evidence="3 4" key="1">
    <citation type="submission" date="2023-05" db="EMBL/GenBank/DDBJ databases">
        <title>Chelatococcus sp. nov., a moderately thermophilic bacterium isolated from hot spring microbial mat.</title>
        <authorList>
            <person name="Hu C.-J."/>
            <person name="Li W.-J."/>
        </authorList>
    </citation>
    <scope>NUCLEOTIDE SEQUENCE [LARGE SCALE GENOMIC DNA]</scope>
    <source>
        <strain evidence="3 4">SYSU G07232</strain>
    </source>
</reference>
<dbReference type="InterPro" id="IPR051472">
    <property type="entry name" value="T3SS_Stator/FliH"/>
</dbReference>
<dbReference type="Proteomes" id="UP001321492">
    <property type="component" value="Unassembled WGS sequence"/>
</dbReference>
<dbReference type="EMBL" id="JASJEV010000004">
    <property type="protein sequence ID" value="MDJ1158122.1"/>
    <property type="molecule type" value="Genomic_DNA"/>
</dbReference>
<evidence type="ECO:0000313" key="3">
    <source>
        <dbReference type="EMBL" id="MDJ1158122.1"/>
    </source>
</evidence>
<keyword evidence="2" id="KW-0653">Protein transport</keyword>
<keyword evidence="4" id="KW-1185">Reference proteome</keyword>
<dbReference type="RefSeq" id="WP_283740123.1">
    <property type="nucleotide sequence ID" value="NZ_JASJEV010000004.1"/>
</dbReference>
<sequence length="204" mass="21540">MAARKFLFDRDFRAPAVAHVYDATAIAAAEERGYARGLADGQSLVRNETATQLALTVERLAQQLATLVAERDAVAAAAEDAAVAFAVLLARKIAGAALDTQPLAAVEDAARDCLRHLRGVPHVVVRVGLSFVDAVDEMMGRLARERGFEGRIVVLGDPDMMPSDVRIEWADGGLVRDRAALQAAVTNVVALTLGPDVADIGAGE</sequence>
<dbReference type="PANTHER" id="PTHR34982">
    <property type="entry name" value="YOP PROTEINS TRANSLOCATION PROTEIN L"/>
    <property type="match status" value="1"/>
</dbReference>